<dbReference type="PANTHER" id="PTHR30189">
    <property type="entry name" value="LPS-ASSEMBLY PROTEIN"/>
    <property type="match status" value="1"/>
</dbReference>
<dbReference type="GO" id="GO:0043165">
    <property type="term" value="P:Gram-negative-bacterium-type cell outer membrane assembly"/>
    <property type="evidence" value="ECO:0007669"/>
    <property type="project" value="UniProtKB-UniRule"/>
</dbReference>
<dbReference type="EMBL" id="LR743510">
    <property type="protein sequence ID" value="CAA2140849.1"/>
    <property type="molecule type" value="Genomic_DNA"/>
</dbReference>
<comment type="caution">
    <text evidence="1">Lacks conserved residue(s) required for the propagation of feature annotation.</text>
</comment>
<dbReference type="Pfam" id="PF04453">
    <property type="entry name" value="LptD"/>
    <property type="match status" value="1"/>
</dbReference>
<dbReference type="HAMAP" id="MF_01411">
    <property type="entry name" value="LPS_assembly_LptD"/>
    <property type="match status" value="1"/>
</dbReference>
<dbReference type="Gene3D" id="2.60.450.10">
    <property type="entry name" value="Lipopolysaccharide (LPS) transport protein A like domain"/>
    <property type="match status" value="1"/>
</dbReference>
<feature type="region of interest" description="Disordered" evidence="2">
    <location>
        <begin position="49"/>
        <end position="86"/>
    </location>
</feature>
<dbReference type="PANTHER" id="PTHR30189:SF1">
    <property type="entry name" value="LPS-ASSEMBLY PROTEIN LPTD"/>
    <property type="match status" value="1"/>
</dbReference>
<dbReference type="InterPro" id="IPR007543">
    <property type="entry name" value="LptD_C"/>
</dbReference>
<accession>A0A679JP61</accession>
<evidence type="ECO:0000259" key="3">
    <source>
        <dbReference type="Pfam" id="PF04453"/>
    </source>
</evidence>
<dbReference type="GO" id="GO:1990351">
    <property type="term" value="C:transporter complex"/>
    <property type="evidence" value="ECO:0007669"/>
    <property type="project" value="TreeGrafter"/>
</dbReference>
<keyword evidence="1" id="KW-0998">Cell outer membrane</keyword>
<feature type="domain" description="LptD C-terminal" evidence="3">
    <location>
        <begin position="356"/>
        <end position="789"/>
    </location>
</feature>
<evidence type="ECO:0000256" key="2">
    <source>
        <dbReference type="SAM" id="MobiDB-lite"/>
    </source>
</evidence>
<protein>
    <recommendedName>
        <fullName evidence="1">LPS-assembly protein LptD</fullName>
    </recommendedName>
</protein>
<dbReference type="GO" id="GO:0009279">
    <property type="term" value="C:cell outer membrane"/>
    <property type="evidence" value="ECO:0007669"/>
    <property type="project" value="UniProtKB-SubCell"/>
</dbReference>
<comment type="similarity">
    <text evidence="1">Belongs to the LptD family.</text>
</comment>
<proteinExistence type="inferred from homology"/>
<comment type="function">
    <text evidence="1">Involved in the assembly of lipopolysaccharide (LPS) at the surface of the outer membrane.</text>
</comment>
<organism evidence="4">
    <name type="scientific">Methylobacterium bullatum</name>
    <dbReference type="NCBI Taxonomy" id="570505"/>
    <lineage>
        <taxon>Bacteria</taxon>
        <taxon>Pseudomonadati</taxon>
        <taxon>Pseudomonadota</taxon>
        <taxon>Alphaproteobacteria</taxon>
        <taxon>Hyphomicrobiales</taxon>
        <taxon>Methylobacteriaceae</taxon>
        <taxon>Methylobacterium</taxon>
    </lineage>
</organism>
<gene>
    <name evidence="1 4" type="primary">lptD</name>
    <name evidence="4" type="ORF">MBLL_02333</name>
</gene>
<sequence>MPLSVTGRETRPRQRLGHGLRTVSDIAKLAGLLAFVSGAALTLGSDGASAQAAGQSDRGQARKAAAPKSAVAPKAAAQPAPAPTGKPAERLLVEAAELIYDNDNNTVTARGNAELHYGPRTLQADRVRYDRASSRVFAEGNVRLTDETGAVVTGDTMELTDDFRNGFVDALRIQQTVEMRGQPVRTRFSAPRGERVEGEQTTFESGTYTACEPCKNNPETPPLWQVRAAKIIHNNETHIIGFEESTLEIAGIPVGYLPYFEAPDPTVKRKTGFLTPRFITSTALGSGISTPFFINVAPNFDITLTPSFLSEQGILGQGELRHRLDTGTYTIRASGIFQTTPSAFLPGPLGAGDRDFRGSIETTGQFYINDRWRTGWDVVGVTDKWFLDNYRVRNSSITTDYFREAVSTAYLIGQGDRSWFEARAYYFKGLSSYDWQKEQPVVAPVIDYDKRINGPGFLGGEVRFEANITHLDREATDFQAIPRTGSYYFNPTVNGTTYSLYETCTTFTRSTCIIRGLSGSNTRASAQLSWRRTFIDDAGQVFTPFAYLRTDAFFVDPRNSGYQNALAQTISTTDSDFSGRVMPAVGLDYRYPFVSNFGPLGVHTLEPIAQVVIRPSETHIGRLPNEDAQSLVFDDTSLFEWDKFSGYDRVEGGVRTNLGAQYSVVTPSGWYANVMFGESIQVAGVNSFRRGDLANVGLDSGLERRESDYVGRFQLSPNQNISFVTRARFEQRDFTVNRLETGVIARLNPFAPIDLSMFYSYYAAQPLLGFNNRREGLTASATYHITPNWFVTGSALVDLTHYLDVRDNFANAYTSYLANPVGAAPVYTNPGRANLAGLSIGGGYQDECTTFSLNYIVSPTAAALGVTERNRTVLLRVELKTLGEVDLRQNVNIASTADGIAATR</sequence>
<dbReference type="GO" id="GO:0015920">
    <property type="term" value="P:lipopolysaccharide transport"/>
    <property type="evidence" value="ECO:0007669"/>
    <property type="project" value="InterPro"/>
</dbReference>
<geneLocation type="plasmid" evidence="4">
    <name>1</name>
</geneLocation>
<evidence type="ECO:0000256" key="1">
    <source>
        <dbReference type="HAMAP-Rule" id="MF_01411"/>
    </source>
</evidence>
<reference evidence="4" key="1">
    <citation type="submission" date="2019-12" db="EMBL/GenBank/DDBJ databases">
        <authorList>
            <person name="Cremers G."/>
        </authorList>
    </citation>
    <scope>NUCLEOTIDE SEQUENCE</scope>
    <source>
        <strain evidence="4">Mbul2</strain>
        <plasmid evidence="4">1</plasmid>
    </source>
</reference>
<evidence type="ECO:0000313" key="4">
    <source>
        <dbReference type="EMBL" id="CAA2140849.1"/>
    </source>
</evidence>
<keyword evidence="1" id="KW-0732">Signal</keyword>
<keyword evidence="1" id="KW-0472">Membrane</keyword>
<dbReference type="InterPro" id="IPR050218">
    <property type="entry name" value="LptD"/>
</dbReference>
<dbReference type="AlphaFoldDB" id="A0A679JP61"/>
<dbReference type="InterPro" id="IPR020889">
    <property type="entry name" value="LipoPS_assembly_LptD"/>
</dbReference>
<keyword evidence="4" id="KW-0614">Plasmid</keyword>
<comment type="subunit">
    <text evidence="1">Component of the lipopolysaccharide transport and assembly complex.</text>
</comment>
<name>A0A679JP61_9HYPH</name>
<comment type="subcellular location">
    <subcellularLocation>
        <location evidence="1">Cell outer membrane</location>
    </subcellularLocation>
</comment>